<comment type="caution">
    <text evidence="1">The sequence shown here is derived from an EMBL/GenBank/DDBJ whole genome shotgun (WGS) entry which is preliminary data.</text>
</comment>
<evidence type="ECO:0000313" key="1">
    <source>
        <dbReference type="EMBL" id="ORX51097.1"/>
    </source>
</evidence>
<dbReference type="EMBL" id="MCFH01000019">
    <property type="protein sequence ID" value="ORX51097.1"/>
    <property type="molecule type" value="Genomic_DNA"/>
</dbReference>
<dbReference type="Proteomes" id="UP000193719">
    <property type="component" value="Unassembled WGS sequence"/>
</dbReference>
<sequence>LSKGNTIFGRYWNLPLNDLYHITKLPGAKDDISSSFFNGYYLIMNKNIDEEHKKATGKVIDFILSKKTQLKYLNKFMKYSGMSELYNSEECNELYCNVFKSLQFVKNEKDIIKRYNECNNQIKNYINEYIYGNSNTAEDTLKHIDYIYTIYDIAYDSSEIIIKKSIFKEPSIKRVSRSRSKRKTFKDKILELHYSSNNIVRYDIDNTNTTTVNNNNNNNNNKLGTEIVLYTNLISSDQVTDISVDSESK</sequence>
<dbReference type="SUPFAM" id="SSF53850">
    <property type="entry name" value="Periplasmic binding protein-like II"/>
    <property type="match status" value="1"/>
</dbReference>
<gene>
    <name evidence="1" type="ORF">BCR36DRAFT_289007</name>
</gene>
<dbReference type="Gene3D" id="3.40.190.10">
    <property type="entry name" value="Periplasmic binding protein-like II"/>
    <property type="match status" value="1"/>
</dbReference>
<evidence type="ECO:0008006" key="3">
    <source>
        <dbReference type="Google" id="ProtNLM"/>
    </source>
</evidence>
<evidence type="ECO:0000313" key="2">
    <source>
        <dbReference type="Proteomes" id="UP000193719"/>
    </source>
</evidence>
<reference evidence="1 2" key="2">
    <citation type="submission" date="2016-08" db="EMBL/GenBank/DDBJ databases">
        <title>Pervasive Adenine N6-methylation of Active Genes in Fungi.</title>
        <authorList>
            <consortium name="DOE Joint Genome Institute"/>
            <person name="Mondo S.J."/>
            <person name="Dannebaum R.O."/>
            <person name="Kuo R.C."/>
            <person name="Labutti K."/>
            <person name="Haridas S."/>
            <person name="Kuo A."/>
            <person name="Salamov A."/>
            <person name="Ahrendt S.R."/>
            <person name="Lipzen A."/>
            <person name="Sullivan W."/>
            <person name="Andreopoulos W.B."/>
            <person name="Clum A."/>
            <person name="Lindquist E."/>
            <person name="Daum C."/>
            <person name="Ramamoorthy G.K."/>
            <person name="Gryganskyi A."/>
            <person name="Culley D."/>
            <person name="Magnuson J.K."/>
            <person name="James T.Y."/>
            <person name="O'Malley M.A."/>
            <person name="Stajich J.E."/>
            <person name="Spatafora J.W."/>
            <person name="Visel A."/>
            <person name="Grigoriev I.V."/>
        </authorList>
    </citation>
    <scope>NUCLEOTIDE SEQUENCE [LARGE SCALE GENOMIC DNA]</scope>
    <source>
        <strain evidence="2">finn</strain>
    </source>
</reference>
<feature type="non-terminal residue" evidence="1">
    <location>
        <position position="1"/>
    </location>
</feature>
<accession>A0A1Y1VAA6</accession>
<name>A0A1Y1VAA6_9FUNG</name>
<keyword evidence="2" id="KW-1185">Reference proteome</keyword>
<dbReference type="AlphaFoldDB" id="A0A1Y1VAA6"/>
<proteinExistence type="predicted"/>
<reference evidence="1 2" key="1">
    <citation type="submission" date="2016-08" db="EMBL/GenBank/DDBJ databases">
        <title>Genomes of anaerobic fungi encode conserved fungal cellulosomes for biomass hydrolysis.</title>
        <authorList>
            <consortium name="DOE Joint Genome Institute"/>
            <person name="Haitjema C.H."/>
            <person name="Gilmore S.P."/>
            <person name="Henske J.K."/>
            <person name="Solomon K.V."/>
            <person name="De Groot R."/>
            <person name="Kuo A."/>
            <person name="Mondo S.J."/>
            <person name="Salamov A.A."/>
            <person name="Labutti K."/>
            <person name="Zhao Z."/>
            <person name="Chiniquy J."/>
            <person name="Barry K."/>
            <person name="Brewer H.M."/>
            <person name="Purvine S.O."/>
            <person name="Wright A.T."/>
            <person name="Boxma B."/>
            <person name="Van Alen T."/>
            <person name="Hackstein J.H."/>
            <person name="Baker S.E."/>
            <person name="Grigoriev I.V."/>
            <person name="O'Malley M.A."/>
        </authorList>
    </citation>
    <scope>NUCLEOTIDE SEQUENCE [LARGE SCALE GENOMIC DNA]</scope>
    <source>
        <strain evidence="2">finn</strain>
    </source>
</reference>
<protein>
    <recommendedName>
        <fullName evidence="3">Periplasmic binding protein-like II</fullName>
    </recommendedName>
</protein>
<organism evidence="1 2">
    <name type="scientific">Piromyces finnis</name>
    <dbReference type="NCBI Taxonomy" id="1754191"/>
    <lineage>
        <taxon>Eukaryota</taxon>
        <taxon>Fungi</taxon>
        <taxon>Fungi incertae sedis</taxon>
        <taxon>Chytridiomycota</taxon>
        <taxon>Chytridiomycota incertae sedis</taxon>
        <taxon>Neocallimastigomycetes</taxon>
        <taxon>Neocallimastigales</taxon>
        <taxon>Neocallimastigaceae</taxon>
        <taxon>Piromyces</taxon>
    </lineage>
</organism>
<dbReference type="OrthoDB" id="10487127at2759"/>